<dbReference type="NCBIfam" id="TIGR04141">
    <property type="entry name" value="TIGR04141 family sporadically distributed protein"/>
    <property type="match status" value="1"/>
</dbReference>
<evidence type="ECO:0000313" key="3">
    <source>
        <dbReference type="Proteomes" id="UP000526083"/>
    </source>
</evidence>
<dbReference type="InterPro" id="IPR026487">
    <property type="entry name" value="CHP04141"/>
</dbReference>
<name>A0A7W3PLP0_9MICO</name>
<proteinExistence type="predicted"/>
<sequence>MWLLKAGFDATTSLADDHKLDGPIAASHVPQGASLYINDSSPRAPWWRDYFGISQELKQSQKAALLFVPAGNRICVVTFGNTIHNLRPDCYEYDFGLIITLNCVDPNKLRNTDTADPGAARRQRTQTAIGSDITYFDVERDTHVLRSLTGAAKSEYAEILKNVTGSAQVRFSTTRAASKLPGLCAQLVELYEKDDYKLSFPDVRNVRPVKDPTTVSALNDKLVAALQAKSDDPQLALPELIDYADAKYFRFNGDGPADLYEDLELSAYYDYLKLKEVKRKQLTYEKLVAQRVLVLDENEQQRTSYALTRCIIFDTKLDGRSERFHLMDGSWFALEKSYIERIKSDLAPLFTGETLPSAKSGHEADYNIELAATLGAICLDKTSVSPSGLTQVEPCDVLSIDPDGTAVFSHVKMGTGSAELSHLFYQGQNATTLILTDVETAQKLAVHIENLAPTPQLAADLRSAIDLPKVRVRFAIVTRKPLNGALKNLPLFSQLSLARAARVFRGLRVPLSVVFIDDSRPVVKPKPKARKPRGTGPRFTSS</sequence>
<feature type="region of interest" description="Disordered" evidence="1">
    <location>
        <begin position="523"/>
        <end position="542"/>
    </location>
</feature>
<dbReference type="Proteomes" id="UP000526083">
    <property type="component" value="Unassembled WGS sequence"/>
</dbReference>
<keyword evidence="3" id="KW-1185">Reference proteome</keyword>
<evidence type="ECO:0000256" key="1">
    <source>
        <dbReference type="SAM" id="MobiDB-lite"/>
    </source>
</evidence>
<dbReference type="Pfam" id="PF19614">
    <property type="entry name" value="DUF6119"/>
    <property type="match status" value="1"/>
</dbReference>
<protein>
    <submittedName>
        <fullName evidence="2">Uncharacterized protein (TIGR04141 family)</fullName>
    </submittedName>
</protein>
<dbReference type="EMBL" id="JACGWY010000002">
    <property type="protein sequence ID" value="MBA8816373.1"/>
    <property type="molecule type" value="Genomic_DNA"/>
</dbReference>
<gene>
    <name evidence="2" type="ORF">FHX48_001446</name>
</gene>
<comment type="caution">
    <text evidence="2">The sequence shown here is derived from an EMBL/GenBank/DDBJ whole genome shotgun (WGS) entry which is preliminary data.</text>
</comment>
<dbReference type="RefSeq" id="WP_167050152.1">
    <property type="nucleotide sequence ID" value="NZ_JAAOZB010000002.1"/>
</dbReference>
<dbReference type="AlphaFoldDB" id="A0A7W3PLP0"/>
<accession>A0A7W3PLP0</accession>
<feature type="compositionally biased region" description="Basic residues" evidence="1">
    <location>
        <begin position="523"/>
        <end position="533"/>
    </location>
</feature>
<evidence type="ECO:0000313" key="2">
    <source>
        <dbReference type="EMBL" id="MBA8816373.1"/>
    </source>
</evidence>
<reference evidence="2 3" key="1">
    <citation type="submission" date="2020-07" db="EMBL/GenBank/DDBJ databases">
        <title>Sequencing the genomes of 1000 actinobacteria strains.</title>
        <authorList>
            <person name="Klenk H.-P."/>
        </authorList>
    </citation>
    <scope>NUCLEOTIDE SEQUENCE [LARGE SCALE GENOMIC DNA]</scope>
    <source>
        <strain evidence="2 3">DSM 27576</strain>
    </source>
</reference>
<organism evidence="2 3">
    <name type="scientific">Microbacterium halimionae</name>
    <dbReference type="NCBI Taxonomy" id="1526413"/>
    <lineage>
        <taxon>Bacteria</taxon>
        <taxon>Bacillati</taxon>
        <taxon>Actinomycetota</taxon>
        <taxon>Actinomycetes</taxon>
        <taxon>Micrococcales</taxon>
        <taxon>Microbacteriaceae</taxon>
        <taxon>Microbacterium</taxon>
    </lineage>
</organism>